<dbReference type="InterPro" id="IPR055648">
    <property type="entry name" value="DUF7224"/>
</dbReference>
<feature type="transmembrane region" description="Helical" evidence="1">
    <location>
        <begin position="154"/>
        <end position="171"/>
    </location>
</feature>
<feature type="transmembrane region" description="Helical" evidence="1">
    <location>
        <begin position="12"/>
        <end position="31"/>
    </location>
</feature>
<proteinExistence type="predicted"/>
<keyword evidence="4" id="KW-1185">Reference proteome</keyword>
<evidence type="ECO:0000313" key="4">
    <source>
        <dbReference type="Proteomes" id="UP000217676"/>
    </source>
</evidence>
<feature type="transmembrane region" description="Helical" evidence="1">
    <location>
        <begin position="191"/>
        <end position="211"/>
    </location>
</feature>
<protein>
    <recommendedName>
        <fullName evidence="2">DUF7224 domain-containing protein</fullName>
    </recommendedName>
</protein>
<accession>A0A160P3P9</accession>
<sequence>MLKTYLTELRRSPLLTAFPVMVAVDLAVLFGRSRYWIGVWPEASVAAQIVTLFLGPVLAGVSAWQAGRASRAGMPEFLLAAARPAWRIEAARLAATLTLGFLAYGIGCVVAAAVSFRDAGPGFLWPSYLLLGAATLVIFASVGHLAGRLWPSPGFTPIVCALGCFISMLSLPFRFNVLAGPPDTHLNPLPLAVRLFVALALAVLAVAAPSLPGKSEREITTRELPWRTRGVVLVSAVGAGLALTAAPAAGELRGERPATATTPLCERVDENAPSVCVWPEHRKYLPELTRMAQRLDARPSRPWIRPPAEFREFGLARTRLGDPGFDIAEGHVRTAAIAMADQVFRTSFGWCTPPRGKPEARRAWQAIDNLHMWLEYQATGQDPAVADEGLHQSGVETARRNAAQAVRMSPPDQEKWIAEERGHLRENTWCEPDARF</sequence>
<keyword evidence="1" id="KW-0812">Transmembrane</keyword>
<dbReference type="Pfam" id="PF23866">
    <property type="entry name" value="DUF7224"/>
    <property type="match status" value="1"/>
</dbReference>
<gene>
    <name evidence="3" type="ORF">SLA_4433</name>
</gene>
<dbReference type="Proteomes" id="UP000217676">
    <property type="component" value="Chromosome"/>
</dbReference>
<feature type="transmembrane region" description="Helical" evidence="1">
    <location>
        <begin position="93"/>
        <end position="116"/>
    </location>
</feature>
<evidence type="ECO:0000256" key="1">
    <source>
        <dbReference type="SAM" id="Phobius"/>
    </source>
</evidence>
<feature type="transmembrane region" description="Helical" evidence="1">
    <location>
        <begin position="231"/>
        <end position="250"/>
    </location>
</feature>
<feature type="transmembrane region" description="Helical" evidence="1">
    <location>
        <begin position="128"/>
        <end position="147"/>
    </location>
</feature>
<dbReference type="KEGG" id="slau:SLA_4433"/>
<dbReference type="EMBL" id="AP017424">
    <property type="protein sequence ID" value="BAU85321.1"/>
    <property type="molecule type" value="Genomic_DNA"/>
</dbReference>
<organism evidence="3 4">
    <name type="scientific">Streptomyces laurentii</name>
    <dbReference type="NCBI Taxonomy" id="39478"/>
    <lineage>
        <taxon>Bacteria</taxon>
        <taxon>Bacillati</taxon>
        <taxon>Actinomycetota</taxon>
        <taxon>Actinomycetes</taxon>
        <taxon>Kitasatosporales</taxon>
        <taxon>Streptomycetaceae</taxon>
        <taxon>Streptomyces</taxon>
    </lineage>
</organism>
<dbReference type="AlphaFoldDB" id="A0A160P3P9"/>
<reference evidence="3 4" key="1">
    <citation type="journal article" date="2016" name="Genome Announc.">
        <title>Complete Genome Sequence of Thiostrepton-Producing Streptomyces laurentii ATCC 31255.</title>
        <authorList>
            <person name="Doi K."/>
            <person name="Fujino Y."/>
            <person name="Nagayoshi Y."/>
            <person name="Ohshima T."/>
            <person name="Ogata S."/>
        </authorList>
    </citation>
    <scope>NUCLEOTIDE SEQUENCE [LARGE SCALE GENOMIC DNA]</scope>
    <source>
        <strain evidence="3 4">ATCC 31255</strain>
    </source>
</reference>
<feature type="transmembrane region" description="Helical" evidence="1">
    <location>
        <begin position="43"/>
        <end position="64"/>
    </location>
</feature>
<evidence type="ECO:0000259" key="2">
    <source>
        <dbReference type="Pfam" id="PF23866"/>
    </source>
</evidence>
<name>A0A160P3P9_STRLU</name>
<evidence type="ECO:0000313" key="3">
    <source>
        <dbReference type="EMBL" id="BAU85321.1"/>
    </source>
</evidence>
<keyword evidence="1" id="KW-1133">Transmembrane helix</keyword>
<feature type="domain" description="DUF7224" evidence="2">
    <location>
        <begin position="275"/>
        <end position="424"/>
    </location>
</feature>
<keyword evidence="1" id="KW-0472">Membrane</keyword>